<comment type="subcellular location">
    <subcellularLocation>
        <location evidence="1">Membrane</location>
        <topology evidence="1">Multi-pass membrane protein</topology>
    </subcellularLocation>
</comment>
<proteinExistence type="inferred from homology"/>
<dbReference type="AlphaFoldDB" id="A0A2S5BEQ5"/>
<evidence type="ECO:0000313" key="12">
    <source>
        <dbReference type="Proteomes" id="UP000237144"/>
    </source>
</evidence>
<comment type="similarity">
    <text evidence="2">Belongs to the amino acid/polyamine transporter 2 family.</text>
</comment>
<dbReference type="GO" id="GO:0015179">
    <property type="term" value="F:L-amino acid transmembrane transporter activity"/>
    <property type="evidence" value="ECO:0007669"/>
    <property type="project" value="TreeGrafter"/>
</dbReference>
<evidence type="ECO:0000256" key="1">
    <source>
        <dbReference type="ARBA" id="ARBA00004141"/>
    </source>
</evidence>
<feature type="transmembrane region" description="Helical" evidence="9">
    <location>
        <begin position="684"/>
        <end position="706"/>
    </location>
</feature>
<feature type="transmembrane region" description="Helical" evidence="9">
    <location>
        <begin position="403"/>
        <end position="424"/>
    </location>
</feature>
<evidence type="ECO:0000256" key="4">
    <source>
        <dbReference type="ARBA" id="ARBA00022692"/>
    </source>
</evidence>
<sequence length="713" mass="77989">MASRRIPISSSSTSSRRVSQPQEPSRYSSSLDAVFSYQRSAGFLQQNLQAGPSFVDRSHYPRPYEDDEDDSDQEEQLDVAEQERRWRERLDQEDRVGKRTAHDQANAVTGAKAHAYGEPNTDSDSGGPPSGLLVDTDYAATTETGSSATDSHTMPPNTRYNAPRNHVHGHGKLDAAQVGELSERSPLLLERTRTRNGASGGGGADGGPSSSFVSVKSASGFHERDHARRASVFSREAWKAKIEEHRGESTWGQTLFNTVNVLIGVGLLADPLAFADAGWIFGTLLLLFCALITNCELNQLRLRTAKQAHPPAICSDTAKMLAAMMRQDCHASTYADVLIKAYGTWSRPVILALFVLELLTFSVATVELFADSMSSLYPRFAPFTFKLVSYAILVPTTFLPLRILSLTSLLGIMSSFILLAVIIADGSIKRDAPGSLWEVMPTSWLPRWRRFPLSFGLLMSGFSGHAVVPSLYRDMAHPDTFNSMIDVAYIFTFVVTMLFAALGYLMFGNGVSSEITRDLARTPGYPVVLNKLAVWMVAINPLVKYAIANKPLVQTFEHLVGSLTQSAPPPLPSESESAALMTASTIPHVPPPSPAALRRARILRYVLYRPILTLACVVCAIVIPEFDRVLAFLGSASAFIICVIGPVGAYLIIGRKRPAVLNGYEHGIKKRKEGDLVVEGRERVLCWFLLVLSAIMAATGTVWSFLPVKRPAV</sequence>
<evidence type="ECO:0000256" key="9">
    <source>
        <dbReference type="SAM" id="Phobius"/>
    </source>
</evidence>
<dbReference type="Proteomes" id="UP000237144">
    <property type="component" value="Unassembled WGS sequence"/>
</dbReference>
<feature type="compositionally biased region" description="Polar residues" evidence="8">
    <location>
        <begin position="20"/>
        <end position="30"/>
    </location>
</feature>
<protein>
    <recommendedName>
        <fullName evidence="10">Amino acid transporter transmembrane domain-containing protein</fullName>
    </recommendedName>
</protein>
<feature type="region of interest" description="Disordered" evidence="8">
    <location>
        <begin position="193"/>
        <end position="218"/>
    </location>
</feature>
<accession>A0A2S5BEQ5</accession>
<feature type="transmembrane region" description="Helical" evidence="9">
    <location>
        <begin position="279"/>
        <end position="297"/>
    </location>
</feature>
<feature type="compositionally biased region" description="Basic and acidic residues" evidence="8">
    <location>
        <begin position="81"/>
        <end position="102"/>
    </location>
</feature>
<evidence type="ECO:0000259" key="10">
    <source>
        <dbReference type="Pfam" id="PF01490"/>
    </source>
</evidence>
<evidence type="ECO:0000313" key="11">
    <source>
        <dbReference type="EMBL" id="POY75254.1"/>
    </source>
</evidence>
<feature type="transmembrane region" description="Helical" evidence="9">
    <location>
        <begin position="629"/>
        <end position="653"/>
    </location>
</feature>
<dbReference type="InterPro" id="IPR013057">
    <property type="entry name" value="AA_transpt_TM"/>
</dbReference>
<feature type="compositionally biased region" description="Acidic residues" evidence="8">
    <location>
        <begin position="65"/>
        <end position="80"/>
    </location>
</feature>
<feature type="compositionally biased region" description="Low complexity" evidence="8">
    <location>
        <begin position="1"/>
        <end position="19"/>
    </location>
</feature>
<feature type="region of interest" description="Disordered" evidence="8">
    <location>
        <begin position="1"/>
        <end position="30"/>
    </location>
</feature>
<dbReference type="OrthoDB" id="655540at2759"/>
<name>A0A2S5BEQ5_9BASI</name>
<feature type="transmembrane region" description="Helical" evidence="9">
    <location>
        <begin position="451"/>
        <end position="472"/>
    </location>
</feature>
<gene>
    <name evidence="11" type="ORF">BMF94_1624</name>
</gene>
<dbReference type="STRING" id="741276.A0A2S5BEQ5"/>
<keyword evidence="4 9" id="KW-0812">Transmembrane</keyword>
<evidence type="ECO:0000256" key="6">
    <source>
        <dbReference type="ARBA" id="ARBA00022989"/>
    </source>
</evidence>
<feature type="transmembrane region" description="Helical" evidence="9">
    <location>
        <begin position="484"/>
        <end position="507"/>
    </location>
</feature>
<evidence type="ECO:0000256" key="8">
    <source>
        <dbReference type="SAM" id="MobiDB-lite"/>
    </source>
</evidence>
<comment type="caution">
    <text evidence="11">The sequence shown here is derived from an EMBL/GenBank/DDBJ whole genome shotgun (WGS) entry which is preliminary data.</text>
</comment>
<dbReference type="PANTHER" id="PTHR22950">
    <property type="entry name" value="AMINO ACID TRANSPORTER"/>
    <property type="match status" value="1"/>
</dbReference>
<feature type="domain" description="Amino acid transporter transmembrane" evidence="10">
    <location>
        <begin position="248"/>
        <end position="295"/>
    </location>
</feature>
<keyword evidence="7 9" id="KW-0472">Membrane</keyword>
<organism evidence="11 12">
    <name type="scientific">Rhodotorula taiwanensis</name>
    <dbReference type="NCBI Taxonomy" id="741276"/>
    <lineage>
        <taxon>Eukaryota</taxon>
        <taxon>Fungi</taxon>
        <taxon>Dikarya</taxon>
        <taxon>Basidiomycota</taxon>
        <taxon>Pucciniomycotina</taxon>
        <taxon>Microbotryomycetes</taxon>
        <taxon>Sporidiobolales</taxon>
        <taxon>Sporidiobolaceae</taxon>
        <taxon>Rhodotorula</taxon>
    </lineage>
</organism>
<evidence type="ECO:0000256" key="3">
    <source>
        <dbReference type="ARBA" id="ARBA00022448"/>
    </source>
</evidence>
<keyword evidence="5" id="KW-0029">Amino-acid transport</keyword>
<feature type="transmembrane region" description="Helical" evidence="9">
    <location>
        <begin position="606"/>
        <end position="623"/>
    </location>
</feature>
<reference evidence="11 12" key="1">
    <citation type="journal article" date="2018" name="Front. Microbiol.">
        <title>Prospects for Fungal Bioremediation of Acidic Radioactive Waste Sites: Characterization and Genome Sequence of Rhodotorula taiwanensis MD1149.</title>
        <authorList>
            <person name="Tkavc R."/>
            <person name="Matrosova V.Y."/>
            <person name="Grichenko O.E."/>
            <person name="Gostincar C."/>
            <person name="Volpe R.P."/>
            <person name="Klimenkova P."/>
            <person name="Gaidamakova E.K."/>
            <person name="Zhou C.E."/>
            <person name="Stewart B.J."/>
            <person name="Lyman M.G."/>
            <person name="Malfatti S.A."/>
            <person name="Rubinfeld B."/>
            <person name="Courtot M."/>
            <person name="Singh J."/>
            <person name="Dalgard C.L."/>
            <person name="Hamilton T."/>
            <person name="Frey K.G."/>
            <person name="Gunde-Cimerman N."/>
            <person name="Dugan L."/>
            <person name="Daly M.J."/>
        </authorList>
    </citation>
    <scope>NUCLEOTIDE SEQUENCE [LARGE SCALE GENOMIC DNA]</scope>
    <source>
        <strain evidence="11 12">MD1149</strain>
    </source>
</reference>
<evidence type="ECO:0000256" key="7">
    <source>
        <dbReference type="ARBA" id="ARBA00023136"/>
    </source>
</evidence>
<feature type="compositionally biased region" description="Polar residues" evidence="8">
    <location>
        <begin position="139"/>
        <end position="160"/>
    </location>
</feature>
<feature type="domain" description="Amino acid transporter transmembrane" evidence="10">
    <location>
        <begin position="313"/>
        <end position="656"/>
    </location>
</feature>
<dbReference type="Pfam" id="PF01490">
    <property type="entry name" value="Aa_trans"/>
    <property type="match status" value="2"/>
</dbReference>
<dbReference type="EMBL" id="PJQD01000018">
    <property type="protein sequence ID" value="POY75254.1"/>
    <property type="molecule type" value="Genomic_DNA"/>
</dbReference>
<dbReference type="GO" id="GO:0005774">
    <property type="term" value="C:vacuolar membrane"/>
    <property type="evidence" value="ECO:0007669"/>
    <property type="project" value="TreeGrafter"/>
</dbReference>
<feature type="compositionally biased region" description="Low complexity" evidence="8">
    <location>
        <begin position="207"/>
        <end position="218"/>
    </location>
</feature>
<feature type="transmembrane region" description="Helical" evidence="9">
    <location>
        <begin position="349"/>
        <end position="370"/>
    </location>
</feature>
<evidence type="ECO:0000256" key="2">
    <source>
        <dbReference type="ARBA" id="ARBA00008066"/>
    </source>
</evidence>
<keyword evidence="3" id="KW-0813">Transport</keyword>
<dbReference type="PANTHER" id="PTHR22950:SF692">
    <property type="entry name" value="TRANSMEMBRANE AMINO ACID TRANSPORTER FAMILY PROTEIN"/>
    <property type="match status" value="1"/>
</dbReference>
<keyword evidence="6 9" id="KW-1133">Transmembrane helix</keyword>
<evidence type="ECO:0000256" key="5">
    <source>
        <dbReference type="ARBA" id="ARBA00022970"/>
    </source>
</evidence>
<keyword evidence="12" id="KW-1185">Reference proteome</keyword>
<feature type="region of interest" description="Disordered" evidence="8">
    <location>
        <begin position="48"/>
        <end position="181"/>
    </location>
</feature>